<dbReference type="RefSeq" id="WP_086745364.1">
    <property type="nucleotide sequence ID" value="NZ_MWPV01000006.1"/>
</dbReference>
<dbReference type="Gene3D" id="3.40.640.10">
    <property type="entry name" value="Type I PLP-dependent aspartate aminotransferase-like (Major domain)"/>
    <property type="match status" value="1"/>
</dbReference>
<dbReference type="Pfam" id="PF00155">
    <property type="entry name" value="Aminotran_1_2"/>
    <property type="match status" value="1"/>
</dbReference>
<sequence length="380" mass="41754">MATLTFEQPKHLAFVQKLEADIRFNLSDSCAQGLYLDELIALQPNALQGVNLGYAPIQGAFLLREQIAKFHSAGLSTPFNAEQVATFCGAQEAIFAVMSSLLSPDDEVIVFTPCYPSLAHLPTVLGAKVHTIALQASQKWQYDIDALAEHINERTRLIIVNTPHNPTGTVLSAQQAERICQLAAKYSCYILADEVALHGYSAEQPLSSLFSEYDKTIHLGVMSKSLGLAGLRVGWAITQDRELLQKMLNAKTFTSICCSAVDEQLARVALLHSEQILAQNNQQIRDNIAHFERFITAYAGLFSWHAPQAGSLALVKFNHAMPVETLAVALAQQQHTLILPSSVFDLAGNYFRLGLGNRHFAQGLARLSALIDEQDLYHSP</sequence>
<dbReference type="GO" id="GO:0030170">
    <property type="term" value="F:pyridoxal phosphate binding"/>
    <property type="evidence" value="ECO:0007669"/>
    <property type="project" value="InterPro"/>
</dbReference>
<dbReference type="InterPro" id="IPR015424">
    <property type="entry name" value="PyrdxlP-dep_Trfase"/>
</dbReference>
<name>A0A244CLA4_PSEDV</name>
<evidence type="ECO:0000313" key="2">
    <source>
        <dbReference type="EMBL" id="OUL56390.1"/>
    </source>
</evidence>
<organism evidence="2 3">
    <name type="scientific">Pseudoalteromonas ulvae</name>
    <dbReference type="NCBI Taxonomy" id="107327"/>
    <lineage>
        <taxon>Bacteria</taxon>
        <taxon>Pseudomonadati</taxon>
        <taxon>Pseudomonadota</taxon>
        <taxon>Gammaproteobacteria</taxon>
        <taxon>Alteromonadales</taxon>
        <taxon>Pseudoalteromonadaceae</taxon>
        <taxon>Pseudoalteromonas</taxon>
    </lineage>
</organism>
<dbReference type="EMBL" id="MWPV01000006">
    <property type="protein sequence ID" value="OUL56390.1"/>
    <property type="molecule type" value="Genomic_DNA"/>
</dbReference>
<evidence type="ECO:0000259" key="1">
    <source>
        <dbReference type="Pfam" id="PF00155"/>
    </source>
</evidence>
<dbReference type="Proteomes" id="UP000194841">
    <property type="component" value="Unassembled WGS sequence"/>
</dbReference>
<dbReference type="PANTHER" id="PTHR43510:SF1">
    <property type="entry name" value="AMINOTRANSFERASE FUNCTION, HYPOTHETICAL (EUROFUNG)"/>
    <property type="match status" value="1"/>
</dbReference>
<dbReference type="PANTHER" id="PTHR43510">
    <property type="entry name" value="AMINOTRANSFERASE FUNCTION, HYPOTHETICAL (EUROFUNG)"/>
    <property type="match status" value="1"/>
</dbReference>
<dbReference type="AlphaFoldDB" id="A0A244CLA4"/>
<reference evidence="2 3" key="1">
    <citation type="submission" date="2017-02" db="EMBL/GenBank/DDBJ databases">
        <title>Pseudoalteromonas ulvae TC14 Genome.</title>
        <authorList>
            <person name="Molmeret M."/>
        </authorList>
    </citation>
    <scope>NUCLEOTIDE SEQUENCE [LARGE SCALE GENOMIC DNA]</scope>
    <source>
        <strain evidence="2">TC14</strain>
    </source>
</reference>
<dbReference type="SUPFAM" id="SSF53383">
    <property type="entry name" value="PLP-dependent transferases"/>
    <property type="match status" value="1"/>
</dbReference>
<evidence type="ECO:0000313" key="3">
    <source>
        <dbReference type="Proteomes" id="UP000194841"/>
    </source>
</evidence>
<accession>A0A244CLA4</accession>
<comment type="caution">
    <text evidence="2">The sequence shown here is derived from an EMBL/GenBank/DDBJ whole genome shotgun (WGS) entry which is preliminary data.</text>
</comment>
<dbReference type="CDD" id="cd00609">
    <property type="entry name" value="AAT_like"/>
    <property type="match status" value="1"/>
</dbReference>
<dbReference type="OrthoDB" id="9803354at2"/>
<dbReference type="Gene3D" id="3.90.1150.10">
    <property type="entry name" value="Aspartate Aminotransferase, domain 1"/>
    <property type="match status" value="1"/>
</dbReference>
<dbReference type="InterPro" id="IPR004839">
    <property type="entry name" value="Aminotransferase_I/II_large"/>
</dbReference>
<proteinExistence type="predicted"/>
<feature type="domain" description="Aminotransferase class I/classII large" evidence="1">
    <location>
        <begin position="46"/>
        <end position="355"/>
    </location>
</feature>
<dbReference type="InterPro" id="IPR015422">
    <property type="entry name" value="PyrdxlP-dep_Trfase_small"/>
</dbReference>
<protein>
    <recommendedName>
        <fullName evidence="1">Aminotransferase class I/classII large domain-containing protein</fullName>
    </recommendedName>
</protein>
<dbReference type="InterPro" id="IPR015421">
    <property type="entry name" value="PyrdxlP-dep_Trfase_major"/>
</dbReference>
<keyword evidence="3" id="KW-1185">Reference proteome</keyword>
<gene>
    <name evidence="2" type="ORF">B1199_17100</name>
</gene>